<comment type="subcellular location">
    <subcellularLocation>
        <location evidence="1">Nucleus</location>
    </subcellularLocation>
</comment>
<dbReference type="GO" id="GO:0006366">
    <property type="term" value="P:transcription by RNA polymerase II"/>
    <property type="evidence" value="ECO:0007669"/>
    <property type="project" value="InterPro"/>
</dbReference>
<keyword evidence="4" id="KW-0539">Nucleus</keyword>
<dbReference type="AlphaFoldDB" id="A0A1V9YHQ2"/>
<comment type="caution">
    <text evidence="9">The sequence shown here is derived from an EMBL/GenBank/DDBJ whole genome shotgun (WGS) entry which is preliminary data.</text>
</comment>
<organism evidence="9 10">
    <name type="scientific">Achlya hypogyna</name>
    <name type="common">Oomycete</name>
    <name type="synonym">Protoachlya hypogyna</name>
    <dbReference type="NCBI Taxonomy" id="1202772"/>
    <lineage>
        <taxon>Eukaryota</taxon>
        <taxon>Sar</taxon>
        <taxon>Stramenopiles</taxon>
        <taxon>Oomycota</taxon>
        <taxon>Saprolegniomycetes</taxon>
        <taxon>Saprolegniales</taxon>
        <taxon>Achlyaceae</taxon>
        <taxon>Achlya</taxon>
    </lineage>
</organism>
<dbReference type="PANTHER" id="PTHR21483">
    <property type="entry name" value="RNA POLYMERASE II-ASSOCIATED PROTEIN 1"/>
    <property type="match status" value="1"/>
</dbReference>
<gene>
    <name evidence="9" type="ORF">ACHHYP_12056</name>
</gene>
<dbReference type="InterPro" id="IPR013929">
    <property type="entry name" value="RPAP1_C"/>
</dbReference>
<protein>
    <submittedName>
        <fullName evidence="9">RNA polymerase II-associated protein 1</fullName>
    </submittedName>
</protein>
<dbReference type="InterPro" id="IPR013930">
    <property type="entry name" value="RPAP1_N"/>
</dbReference>
<dbReference type="PANTHER" id="PTHR21483:SF18">
    <property type="entry name" value="RNA POLYMERASE II-ASSOCIATED PROTEIN 1"/>
    <property type="match status" value="1"/>
</dbReference>
<dbReference type="Proteomes" id="UP000243579">
    <property type="component" value="Unassembled WGS sequence"/>
</dbReference>
<feature type="region of interest" description="Disordered" evidence="5">
    <location>
        <begin position="31"/>
        <end position="54"/>
    </location>
</feature>
<evidence type="ECO:0000256" key="2">
    <source>
        <dbReference type="ARBA" id="ARBA00009953"/>
    </source>
</evidence>
<dbReference type="OrthoDB" id="348201at2759"/>
<keyword evidence="3" id="KW-0804">Transcription</keyword>
<feature type="domain" description="RPAP1 C-terminal" evidence="6">
    <location>
        <begin position="222"/>
        <end position="289"/>
    </location>
</feature>
<dbReference type="Pfam" id="PF08621">
    <property type="entry name" value="RPAP1_N"/>
    <property type="match status" value="1"/>
</dbReference>
<evidence type="ECO:0000313" key="9">
    <source>
        <dbReference type="EMBL" id="OQR85253.1"/>
    </source>
</evidence>
<dbReference type="STRING" id="1202772.A0A1V9YHQ2"/>
<feature type="region of interest" description="Disordered" evidence="5">
    <location>
        <begin position="68"/>
        <end position="111"/>
    </location>
</feature>
<name>A0A1V9YHQ2_ACHHY</name>
<dbReference type="InterPro" id="IPR057989">
    <property type="entry name" value="TPR_RPAP1/MINIYO-like"/>
</dbReference>
<accession>A0A1V9YHQ2</accession>
<evidence type="ECO:0000259" key="7">
    <source>
        <dbReference type="Pfam" id="PF08621"/>
    </source>
</evidence>
<dbReference type="Pfam" id="PF25766">
    <property type="entry name" value="TPR_RPAP1"/>
    <property type="match status" value="1"/>
</dbReference>
<evidence type="ECO:0000259" key="6">
    <source>
        <dbReference type="Pfam" id="PF08620"/>
    </source>
</evidence>
<evidence type="ECO:0000256" key="4">
    <source>
        <dbReference type="ARBA" id="ARBA00023242"/>
    </source>
</evidence>
<dbReference type="Pfam" id="PF08620">
    <property type="entry name" value="RPAP1_C"/>
    <property type="match status" value="1"/>
</dbReference>
<evidence type="ECO:0000313" key="10">
    <source>
        <dbReference type="Proteomes" id="UP000243579"/>
    </source>
</evidence>
<reference evidence="9 10" key="1">
    <citation type="journal article" date="2014" name="Genome Biol. Evol.">
        <title>The secreted proteins of Achlya hypogyna and Thraustotheca clavata identify the ancestral oomycete secretome and reveal gene acquisitions by horizontal gene transfer.</title>
        <authorList>
            <person name="Misner I."/>
            <person name="Blouin N."/>
            <person name="Leonard G."/>
            <person name="Richards T.A."/>
            <person name="Lane C.E."/>
        </authorList>
    </citation>
    <scope>NUCLEOTIDE SEQUENCE [LARGE SCALE GENOMIC DNA]</scope>
    <source>
        <strain evidence="9 10">ATCC 48635</strain>
    </source>
</reference>
<evidence type="ECO:0000256" key="3">
    <source>
        <dbReference type="ARBA" id="ARBA00023163"/>
    </source>
</evidence>
<evidence type="ECO:0000256" key="5">
    <source>
        <dbReference type="SAM" id="MobiDB-lite"/>
    </source>
</evidence>
<evidence type="ECO:0000259" key="8">
    <source>
        <dbReference type="Pfam" id="PF25766"/>
    </source>
</evidence>
<dbReference type="InterPro" id="IPR039913">
    <property type="entry name" value="RPAP1/Rba50"/>
</dbReference>
<evidence type="ECO:0000256" key="1">
    <source>
        <dbReference type="ARBA" id="ARBA00004123"/>
    </source>
</evidence>
<feature type="compositionally biased region" description="Low complexity" evidence="5">
    <location>
        <begin position="93"/>
        <end position="109"/>
    </location>
</feature>
<dbReference type="EMBL" id="JNBR01001735">
    <property type="protein sequence ID" value="OQR85253.1"/>
    <property type="molecule type" value="Genomic_DNA"/>
</dbReference>
<proteinExistence type="inferred from homology"/>
<keyword evidence="10" id="KW-1185">Reference proteome</keyword>
<comment type="similarity">
    <text evidence="2">Belongs to the RPAP1 family.</text>
</comment>
<feature type="domain" description="RPAP1 N-terminal" evidence="7">
    <location>
        <begin position="113"/>
        <end position="156"/>
    </location>
</feature>
<sequence length="1063" mass="113905">MADMDIDAELALLLKEQEAFMKGGKVSSVKLHTAPKKPEPATAAPPTLSSSVMRGGVVERAAPVTRPMPKLVGTTEGFPSTKKQSLFGRRRQQQQQAPPAPAPLRSSAAIPDDIQSDNDAAIAAMSLDEIKKAQSELQASLSPEILDMFRNRAKVRAPTPSAAVASPAPAVAPVVATAPKVPPQRISNDAELASAVQALPDEERAKHEWMTAVPAPATPSAEVRFDFNGVELPTTPTDVLPPSHSGLYHHGDDPDRPGYTVDELLLLARSTVASQRVMACTVLGKVLRRPTALSVGPIALVLRHALDEANQSVLTAGIDALHAALVRFDVLGIQPTGVALTPVDRLGRPNVVRYPEPAEVNDEAEEAPIELKELAQLDAIQALLRTHLPFRLRHLLALPSLANTTSLDQVIDMCIALAMHSRQAATQLLQVKGFSGVLMELLAHDGIDDLLASLETRRKTLVLLRRLCQADAALAAICLQDQLLTATKVALAIRHPGLLPLQLDVIKLWSVCLTYGIDVHSFAYLYPLLCGYPAAGLATQAGDVAIAPWPTEMQLQILEALRVLVATGTEAAQYYRLLPYFVQQAVDLVKASTDQTPVAAVNFLAGAWPIVQHNTAILDIEPYVAVTPLLRARYSAAVATSADLEGLKSLVQYFSALAASPAVQIAEVSLLTLANEMTPSFLRQLAPHRATGISCAAFYAAHASAPVVTELWPLGFNWLASCRPGDEADAHAVLDLLFRSEYPALAALLQALLGPSPNAKETCHVIQPDNARPTLPWPSSWIFSVFSRIAASELSAAEWQTLLAQACGLLLQLEATAPQLLATTATAQKLVHLAHVYLLETDSWLAPAVAEPLQALVSSYVAQLDGGVWYEALDHVVQSYKQCEAGKEAALVQSFVESLVHVFCGASYGDRGLSAVLMLCLLPSVPVSLRVWLWTELRANGSLALVVVPSTLVEPLLAPTDPKLVECYVSSLTSQALTASRGHDLYTLAVAHVARYCLGGTSVELPQRLQQTLLRVLQTPSPDLVRDVLTSKYAVDADSKLQWCGQEPAFVAVQAVVAAAFNT</sequence>
<feature type="domain" description="RPAP1/MINIYO-like TPR repeats" evidence="8">
    <location>
        <begin position="805"/>
        <end position="997"/>
    </location>
</feature>